<comment type="caution">
    <text evidence="2">The sequence shown here is derived from an EMBL/GenBank/DDBJ whole genome shotgun (WGS) entry which is preliminary data.</text>
</comment>
<evidence type="ECO:0000313" key="2">
    <source>
        <dbReference type="EMBL" id="MEE6258837.1"/>
    </source>
</evidence>
<reference evidence="2 3" key="1">
    <citation type="submission" date="2024-01" db="EMBL/GenBank/DDBJ databases">
        <title>Genome insights into Plantactinospora sonchi sp. nov.</title>
        <authorList>
            <person name="Wang L."/>
        </authorList>
    </citation>
    <scope>NUCLEOTIDE SEQUENCE [LARGE SCALE GENOMIC DNA]</scope>
    <source>
        <strain evidence="2 3">NEAU-QY2</strain>
    </source>
</reference>
<feature type="domain" description="BCE-2095-like N-terminal" evidence="1">
    <location>
        <begin position="14"/>
        <end position="110"/>
    </location>
</feature>
<dbReference type="InterPro" id="IPR054527">
    <property type="entry name" value="BCE_2095-like_N"/>
</dbReference>
<sequence length="317" mass="33668">MTDDRAAWQAVSDDAIAHYLGQRYAEGVELVRAAQPGLPGWRSDLAHLAACLLSLAGRPAEALAELRAAYEAGGWWHRRILVDDDDLAPLRALDGFAELVERSHARATAAGQATRPPLLHRPAGPARGLLVALHGAGQDADDAVAQWRAAIDAGYVLMALDSTQRNTPTYRSWPDPEVADRDVAEALDRLPPADRALPLVTAGFSAGGRQAVRWALAAHPGTPVGFLAVAPAIGPDDLDPGWVPGAVARGLRGRVLLGARDDDVRDDALAALDTLRRAGVDCRLDEVPELGHDFPADFARRLPKLLAELPVSTGGRA</sequence>
<dbReference type="Gene3D" id="3.40.50.1820">
    <property type="entry name" value="alpha/beta hydrolase"/>
    <property type="match status" value="1"/>
</dbReference>
<dbReference type="EMBL" id="JAZGQK010000007">
    <property type="protein sequence ID" value="MEE6258837.1"/>
    <property type="molecule type" value="Genomic_DNA"/>
</dbReference>
<dbReference type="InterPro" id="IPR029058">
    <property type="entry name" value="AB_hydrolase_fold"/>
</dbReference>
<dbReference type="Proteomes" id="UP001332243">
    <property type="component" value="Unassembled WGS sequence"/>
</dbReference>
<gene>
    <name evidence="2" type="ORF">V1633_10080</name>
</gene>
<dbReference type="SUPFAM" id="SSF53474">
    <property type="entry name" value="alpha/beta-Hydrolases"/>
    <property type="match status" value="1"/>
</dbReference>
<name>A0ABU7RQS0_9ACTN</name>
<accession>A0ABU7RQS0</accession>
<evidence type="ECO:0000259" key="1">
    <source>
        <dbReference type="Pfam" id="PF22316"/>
    </source>
</evidence>
<dbReference type="RefSeq" id="WP_331213961.1">
    <property type="nucleotide sequence ID" value="NZ_JAZGQK010000007.1"/>
</dbReference>
<organism evidence="2 3">
    <name type="scientific">Plantactinospora sonchi</name>
    <dbReference type="NCBI Taxonomy" id="1544735"/>
    <lineage>
        <taxon>Bacteria</taxon>
        <taxon>Bacillati</taxon>
        <taxon>Actinomycetota</taxon>
        <taxon>Actinomycetes</taxon>
        <taxon>Micromonosporales</taxon>
        <taxon>Micromonosporaceae</taxon>
        <taxon>Plantactinospora</taxon>
    </lineage>
</organism>
<keyword evidence="3" id="KW-1185">Reference proteome</keyword>
<dbReference type="Pfam" id="PF22316">
    <property type="entry name" value="ABhydrolase-like_N"/>
    <property type="match status" value="1"/>
</dbReference>
<protein>
    <recommendedName>
        <fullName evidence="1">BCE-2095-like N-terminal domain-containing protein</fullName>
    </recommendedName>
</protein>
<evidence type="ECO:0000313" key="3">
    <source>
        <dbReference type="Proteomes" id="UP001332243"/>
    </source>
</evidence>
<proteinExistence type="predicted"/>